<protein>
    <submittedName>
        <fullName evidence="2">Putative secreted protein</fullName>
    </submittedName>
</protein>
<accession>A0A023FBA1</accession>
<evidence type="ECO:0000256" key="1">
    <source>
        <dbReference type="SAM" id="SignalP"/>
    </source>
</evidence>
<dbReference type="AlphaFoldDB" id="A0A023FBA1"/>
<dbReference type="EMBL" id="GBBK01005720">
    <property type="protein sequence ID" value="JAC18762.1"/>
    <property type="molecule type" value="mRNA"/>
</dbReference>
<keyword evidence="1" id="KW-0732">Signal</keyword>
<name>A0A023FBA1_AMBCJ</name>
<reference evidence="2" key="1">
    <citation type="submission" date="2014-03" db="EMBL/GenBank/DDBJ databases">
        <title>The sialotranscriptome of Amblyomma triste, Amblyomma parvum and Amblyomma cajennense ticks, uncovered by 454-based RNA-seq.</title>
        <authorList>
            <person name="Garcia G.R."/>
            <person name="Gardinassi L.G."/>
            <person name="Ribeiro J.M."/>
            <person name="Anatriello E."/>
            <person name="Ferreira B.R."/>
            <person name="Moreira H.N."/>
            <person name="Mafra C."/>
            <person name="Olegario M.M."/>
            <person name="Szabo P.J."/>
            <person name="Miranda-Santos I.K."/>
            <person name="Maruyama S.R."/>
        </authorList>
    </citation>
    <scope>NUCLEOTIDE SEQUENCE</scope>
    <source>
        <strain evidence="2">Uberlandia</strain>
        <tissue evidence="2">Salivary glands</tissue>
    </source>
</reference>
<organism evidence="2">
    <name type="scientific">Amblyomma cajennense</name>
    <name type="common">Cayenne tick</name>
    <name type="synonym">Acarus cajennensis</name>
    <dbReference type="NCBI Taxonomy" id="34607"/>
    <lineage>
        <taxon>Eukaryota</taxon>
        <taxon>Metazoa</taxon>
        <taxon>Ecdysozoa</taxon>
        <taxon>Arthropoda</taxon>
        <taxon>Chelicerata</taxon>
        <taxon>Arachnida</taxon>
        <taxon>Acari</taxon>
        <taxon>Parasitiformes</taxon>
        <taxon>Ixodida</taxon>
        <taxon>Ixodoidea</taxon>
        <taxon>Ixodidae</taxon>
        <taxon>Amblyomminae</taxon>
        <taxon>Amblyomma</taxon>
    </lineage>
</organism>
<evidence type="ECO:0000313" key="2">
    <source>
        <dbReference type="EMBL" id="JAC18762.1"/>
    </source>
</evidence>
<proteinExistence type="evidence at transcript level"/>
<feature type="chain" id="PRO_5001519589" evidence="1">
    <location>
        <begin position="22"/>
        <end position="76"/>
    </location>
</feature>
<feature type="signal peptide" evidence="1">
    <location>
        <begin position="1"/>
        <end position="21"/>
    </location>
</feature>
<sequence>MVISFQALVLSLPLCIQSLEGNNSKHYFCYDSIKMLHHIYSNAMKLMQLYFFNGSRTHETIVQRCNIFQKSSLSVA</sequence>